<sequence>MDQLKFSLGPYELFSSILGGMPLLLAFCLLYNPVSSIQELVPVVQKNSSIAIALSLLFISYILGGTVQSLTWRYFKLLCTLLNEDYRYFGNLIHEKENWLLQQGAQVDKSSLDFDGRLVLRLQEKTGISQENKFIESRVAAYLREHNRQASLSAAELHLANHIMYRSWSFGFCLLSVVLLINLFRTPTHPFEQWILPLLSLGFAYLTFFRALHFKRWNNRELLLGFYFAAGNEKIQNLTQL</sequence>
<reference evidence="2 3" key="2">
    <citation type="submission" date="2018-06" db="EMBL/GenBank/DDBJ databases">
        <title>Metagenomic assembly of (sub)arctic Cyanobacteria and their associated microbiome from non-axenic cultures.</title>
        <authorList>
            <person name="Baurain D."/>
        </authorList>
    </citation>
    <scope>NUCLEOTIDE SEQUENCE [LARGE SCALE GENOMIC DNA]</scope>
    <source>
        <strain evidence="2">ULC027bin1</strain>
    </source>
</reference>
<reference evidence="3" key="1">
    <citation type="submission" date="2018-04" db="EMBL/GenBank/DDBJ databases">
        <authorList>
            <person name="Cornet L."/>
        </authorList>
    </citation>
    <scope>NUCLEOTIDE SEQUENCE [LARGE SCALE GENOMIC DNA]</scope>
</reference>
<keyword evidence="1" id="KW-0812">Transmembrane</keyword>
<feature type="transmembrane region" description="Helical" evidence="1">
    <location>
        <begin position="194"/>
        <end position="212"/>
    </location>
</feature>
<name>A0A2W4XX79_9CYAN</name>
<proteinExistence type="predicted"/>
<evidence type="ECO:0000313" key="3">
    <source>
        <dbReference type="Proteomes" id="UP000249794"/>
    </source>
</evidence>
<feature type="transmembrane region" description="Helical" evidence="1">
    <location>
        <begin position="52"/>
        <end position="72"/>
    </location>
</feature>
<dbReference type="AlphaFoldDB" id="A0A2W4XX79"/>
<gene>
    <name evidence="2" type="ORF">DCF15_02325</name>
</gene>
<feature type="transmembrane region" description="Helical" evidence="1">
    <location>
        <begin position="12"/>
        <end position="32"/>
    </location>
</feature>
<evidence type="ECO:0000313" key="2">
    <source>
        <dbReference type="EMBL" id="PZO60342.1"/>
    </source>
</evidence>
<organism evidence="2 3">
    <name type="scientific">Phormidesmis priestleyi</name>
    <dbReference type="NCBI Taxonomy" id="268141"/>
    <lineage>
        <taxon>Bacteria</taxon>
        <taxon>Bacillati</taxon>
        <taxon>Cyanobacteriota</taxon>
        <taxon>Cyanophyceae</taxon>
        <taxon>Leptolyngbyales</taxon>
        <taxon>Leptolyngbyaceae</taxon>
        <taxon>Phormidesmis</taxon>
    </lineage>
</organism>
<feature type="transmembrane region" description="Helical" evidence="1">
    <location>
        <begin position="168"/>
        <end position="188"/>
    </location>
</feature>
<keyword evidence="1" id="KW-1133">Transmembrane helix</keyword>
<evidence type="ECO:0000256" key="1">
    <source>
        <dbReference type="SAM" id="Phobius"/>
    </source>
</evidence>
<accession>A0A2W4XX79</accession>
<dbReference type="EMBL" id="QBMP01000011">
    <property type="protein sequence ID" value="PZO60342.1"/>
    <property type="molecule type" value="Genomic_DNA"/>
</dbReference>
<comment type="caution">
    <text evidence="2">The sequence shown here is derived from an EMBL/GenBank/DDBJ whole genome shotgun (WGS) entry which is preliminary data.</text>
</comment>
<protein>
    <submittedName>
        <fullName evidence="2">Uncharacterized protein</fullName>
    </submittedName>
</protein>
<dbReference type="Proteomes" id="UP000249794">
    <property type="component" value="Unassembled WGS sequence"/>
</dbReference>
<keyword evidence="1" id="KW-0472">Membrane</keyword>